<protein>
    <submittedName>
        <fullName evidence="1">Uncharacterized protein</fullName>
    </submittedName>
</protein>
<sequence length="37" mass="4248">MNGFSDNSEIIVQVINFGGIILEEDLPYLFNILYIEN</sequence>
<reference evidence="1 2" key="1">
    <citation type="submission" date="2012-04" db="EMBL/GenBank/DDBJ databases">
        <title>The Genome Sequence of Bacillus cereus HuA2-1.</title>
        <authorList>
            <consortium name="The Broad Institute Genome Sequencing Platform"/>
            <consortium name="The Broad Institute Genome Sequencing Center for Infectious Disease"/>
            <person name="Feldgarden M."/>
            <person name="Van der Auwera G.A."/>
            <person name="Mahillon J."/>
            <person name="Duprez V."/>
            <person name="Timmery S."/>
            <person name="Mattelet C."/>
            <person name="Dierick K."/>
            <person name="Sun M."/>
            <person name="Yu Z."/>
            <person name="Zhu L."/>
            <person name="Hu X."/>
            <person name="Shank E.B."/>
            <person name="Swiecicka I."/>
            <person name="Hansen B.M."/>
            <person name="Andrup L."/>
            <person name="Young S.K."/>
            <person name="Zeng Q."/>
            <person name="Gargeya S."/>
            <person name="Fitzgerald M."/>
            <person name="Haas B."/>
            <person name="Abouelleil A."/>
            <person name="Alvarado L."/>
            <person name="Arachchi H.M."/>
            <person name="Berlin A."/>
            <person name="Chapman S.B."/>
            <person name="Goldberg J."/>
            <person name="Griggs A."/>
            <person name="Gujja S."/>
            <person name="Hansen M."/>
            <person name="Howarth C."/>
            <person name="Imamovic A."/>
            <person name="Larimer J."/>
            <person name="McCowen C."/>
            <person name="Montmayeur A."/>
            <person name="Murphy C."/>
            <person name="Neiman D."/>
            <person name="Pearson M."/>
            <person name="Priest M."/>
            <person name="Roberts A."/>
            <person name="Saif S."/>
            <person name="Shea T."/>
            <person name="Sisk P."/>
            <person name="Sykes S."/>
            <person name="Wortman J."/>
            <person name="Nusbaum C."/>
            <person name="Birren B."/>
        </authorList>
    </citation>
    <scope>NUCLEOTIDE SEQUENCE [LARGE SCALE GENOMIC DNA]</scope>
    <source>
        <strain evidence="1 2">HuA2-1</strain>
    </source>
</reference>
<evidence type="ECO:0000313" key="1">
    <source>
        <dbReference type="EMBL" id="EJV75890.1"/>
    </source>
</evidence>
<dbReference type="AlphaFoldDB" id="J9BPN7"/>
<accession>J9BPN7</accession>
<dbReference type="PATRIC" id="fig|1053201.3.peg.5503"/>
<dbReference type="Proteomes" id="UP000004136">
    <property type="component" value="Unassembled WGS sequence"/>
</dbReference>
<gene>
    <name evidence="1" type="ORF">IG3_05367</name>
</gene>
<evidence type="ECO:0000313" key="2">
    <source>
        <dbReference type="Proteomes" id="UP000004136"/>
    </source>
</evidence>
<dbReference type="EMBL" id="AHDV01000045">
    <property type="protein sequence ID" value="EJV75890.1"/>
    <property type="molecule type" value="Genomic_DNA"/>
</dbReference>
<comment type="caution">
    <text evidence="1">The sequence shown here is derived from an EMBL/GenBank/DDBJ whole genome shotgun (WGS) entry which is preliminary data.</text>
</comment>
<dbReference type="HOGENOM" id="CLU_217858_0_0_9"/>
<proteinExistence type="predicted"/>
<organism evidence="1 2">
    <name type="scientific">Bacillus cereus HuA2-1</name>
    <dbReference type="NCBI Taxonomy" id="1053201"/>
    <lineage>
        <taxon>Bacteria</taxon>
        <taxon>Bacillati</taxon>
        <taxon>Bacillota</taxon>
        <taxon>Bacilli</taxon>
        <taxon>Bacillales</taxon>
        <taxon>Bacillaceae</taxon>
        <taxon>Bacillus</taxon>
        <taxon>Bacillus cereus group</taxon>
    </lineage>
</organism>
<name>J9BPN7_BACCE</name>